<dbReference type="GO" id="GO:0003677">
    <property type="term" value="F:DNA binding"/>
    <property type="evidence" value="ECO:0007669"/>
    <property type="project" value="InterPro"/>
</dbReference>
<keyword evidence="3" id="KW-0731">Sigma factor</keyword>
<keyword evidence="2" id="KW-0805">Transcription regulation</keyword>
<dbReference type="InterPro" id="IPR013249">
    <property type="entry name" value="RNA_pol_sigma70_r4_t2"/>
</dbReference>
<evidence type="ECO:0000259" key="6">
    <source>
        <dbReference type="Pfam" id="PF04542"/>
    </source>
</evidence>
<dbReference type="GO" id="GO:0016987">
    <property type="term" value="F:sigma factor activity"/>
    <property type="evidence" value="ECO:0007669"/>
    <property type="project" value="UniProtKB-KW"/>
</dbReference>
<dbReference type="InterPro" id="IPR013324">
    <property type="entry name" value="RNA_pol_sigma_r3/r4-like"/>
</dbReference>
<dbReference type="InterPro" id="IPR007627">
    <property type="entry name" value="RNA_pol_sigma70_r2"/>
</dbReference>
<dbReference type="SUPFAM" id="SSF88946">
    <property type="entry name" value="Sigma2 domain of RNA polymerase sigma factors"/>
    <property type="match status" value="1"/>
</dbReference>
<sequence>MSGLAGKLSTVGIIAAGGLPPDDVVVAGLRSGDEELFARLLDEWSPGMLRVAGSYLSTRASAEEVVQETWLAVIAGIDGFEGRSSVKTWIYRILANTAKKRQARESRTIPWSSAFDGAPEHDGAPAADRPDRRFHGAGGPSPGAWREPPARWPTPEGEALAAETRDRLAAALAELPPRQRTVITLRDVEGCTSEEVCEILAISAANQRVLLHRARASVRGRLSDYFQVAARPS</sequence>
<proteinExistence type="inferred from homology"/>
<dbReference type="Pfam" id="PF04542">
    <property type="entry name" value="Sigma70_r2"/>
    <property type="match status" value="1"/>
</dbReference>
<comment type="caution">
    <text evidence="8">The sequence shown here is derived from an EMBL/GenBank/DDBJ whole genome shotgun (WGS) entry which is preliminary data.</text>
</comment>
<evidence type="ECO:0000313" key="9">
    <source>
        <dbReference type="Proteomes" id="UP000606172"/>
    </source>
</evidence>
<dbReference type="AlphaFoldDB" id="A0A919V4W6"/>
<evidence type="ECO:0000256" key="1">
    <source>
        <dbReference type="ARBA" id="ARBA00010641"/>
    </source>
</evidence>
<dbReference type="PANTHER" id="PTHR43133">
    <property type="entry name" value="RNA POLYMERASE ECF-TYPE SIGMA FACTO"/>
    <property type="match status" value="1"/>
</dbReference>
<comment type="similarity">
    <text evidence="1">Belongs to the sigma-70 factor family. ECF subfamily.</text>
</comment>
<dbReference type="Pfam" id="PF08281">
    <property type="entry name" value="Sigma70_r4_2"/>
    <property type="match status" value="1"/>
</dbReference>
<name>A0A919V4W6_9ACTN</name>
<evidence type="ECO:0000256" key="5">
    <source>
        <dbReference type="SAM" id="MobiDB-lite"/>
    </source>
</evidence>
<accession>A0A919V4W6</accession>
<feature type="region of interest" description="Disordered" evidence="5">
    <location>
        <begin position="105"/>
        <end position="155"/>
    </location>
</feature>
<dbReference type="GO" id="GO:0006352">
    <property type="term" value="P:DNA-templated transcription initiation"/>
    <property type="evidence" value="ECO:0007669"/>
    <property type="project" value="InterPro"/>
</dbReference>
<dbReference type="Gene3D" id="1.10.10.10">
    <property type="entry name" value="Winged helix-like DNA-binding domain superfamily/Winged helix DNA-binding domain"/>
    <property type="match status" value="1"/>
</dbReference>
<feature type="domain" description="RNA polymerase sigma-70 region 2" evidence="6">
    <location>
        <begin position="42"/>
        <end position="108"/>
    </location>
</feature>
<dbReference type="InterPro" id="IPR013325">
    <property type="entry name" value="RNA_pol_sigma_r2"/>
</dbReference>
<protein>
    <submittedName>
        <fullName evidence="8">RNA polymerase sigma24 factor</fullName>
    </submittedName>
</protein>
<dbReference type="InterPro" id="IPR014284">
    <property type="entry name" value="RNA_pol_sigma-70_dom"/>
</dbReference>
<evidence type="ECO:0000256" key="2">
    <source>
        <dbReference type="ARBA" id="ARBA00023015"/>
    </source>
</evidence>
<reference evidence="8" key="1">
    <citation type="submission" date="2021-01" db="EMBL/GenBank/DDBJ databases">
        <title>Whole genome shotgun sequence of Sinosporangium siamense NBRC 109515.</title>
        <authorList>
            <person name="Komaki H."/>
            <person name="Tamura T."/>
        </authorList>
    </citation>
    <scope>NUCLEOTIDE SEQUENCE</scope>
    <source>
        <strain evidence="8">NBRC 109515</strain>
    </source>
</reference>
<evidence type="ECO:0000259" key="7">
    <source>
        <dbReference type="Pfam" id="PF08281"/>
    </source>
</evidence>
<gene>
    <name evidence="8" type="primary">rpoE_5</name>
    <name evidence="8" type="ORF">Ssi02_25860</name>
</gene>
<keyword evidence="4" id="KW-0804">Transcription</keyword>
<dbReference type="CDD" id="cd06171">
    <property type="entry name" value="Sigma70_r4"/>
    <property type="match status" value="1"/>
</dbReference>
<dbReference type="NCBIfam" id="TIGR02937">
    <property type="entry name" value="sigma70-ECF"/>
    <property type="match status" value="1"/>
</dbReference>
<evidence type="ECO:0000256" key="4">
    <source>
        <dbReference type="ARBA" id="ARBA00023163"/>
    </source>
</evidence>
<evidence type="ECO:0000256" key="3">
    <source>
        <dbReference type="ARBA" id="ARBA00023082"/>
    </source>
</evidence>
<dbReference type="Proteomes" id="UP000606172">
    <property type="component" value="Unassembled WGS sequence"/>
</dbReference>
<feature type="compositionally biased region" description="Basic and acidic residues" evidence="5">
    <location>
        <begin position="118"/>
        <end position="134"/>
    </location>
</feature>
<dbReference type="EMBL" id="BOOW01000015">
    <property type="protein sequence ID" value="GII92355.1"/>
    <property type="molecule type" value="Genomic_DNA"/>
</dbReference>
<dbReference type="Gene3D" id="1.10.1740.10">
    <property type="match status" value="1"/>
</dbReference>
<dbReference type="PANTHER" id="PTHR43133:SF53">
    <property type="entry name" value="ECF RNA POLYMERASE SIGMA-E FACTOR"/>
    <property type="match status" value="1"/>
</dbReference>
<organism evidence="8 9">
    <name type="scientific">Sinosporangium siamense</name>
    <dbReference type="NCBI Taxonomy" id="1367973"/>
    <lineage>
        <taxon>Bacteria</taxon>
        <taxon>Bacillati</taxon>
        <taxon>Actinomycetota</taxon>
        <taxon>Actinomycetes</taxon>
        <taxon>Streptosporangiales</taxon>
        <taxon>Streptosporangiaceae</taxon>
        <taxon>Sinosporangium</taxon>
    </lineage>
</organism>
<evidence type="ECO:0000313" key="8">
    <source>
        <dbReference type="EMBL" id="GII92355.1"/>
    </source>
</evidence>
<dbReference type="SUPFAM" id="SSF88659">
    <property type="entry name" value="Sigma3 and sigma4 domains of RNA polymerase sigma factors"/>
    <property type="match status" value="1"/>
</dbReference>
<feature type="domain" description="RNA polymerase sigma factor 70 region 4 type 2" evidence="7">
    <location>
        <begin position="166"/>
        <end position="216"/>
    </location>
</feature>
<keyword evidence="9" id="KW-1185">Reference proteome</keyword>
<dbReference type="InterPro" id="IPR036388">
    <property type="entry name" value="WH-like_DNA-bd_sf"/>
</dbReference>
<dbReference type="InterPro" id="IPR039425">
    <property type="entry name" value="RNA_pol_sigma-70-like"/>
</dbReference>